<dbReference type="InterPro" id="IPR038352">
    <property type="entry name" value="Imelysin_sf"/>
</dbReference>
<accession>A0A7W1WZ87</accession>
<comment type="caution">
    <text evidence="5">The sequence shown here is derived from an EMBL/GenBank/DDBJ whole genome shotgun (WGS) entry which is preliminary data.</text>
</comment>
<proteinExistence type="predicted"/>
<feature type="chain" id="PRO_5031461608" evidence="3">
    <location>
        <begin position="31"/>
        <end position="437"/>
    </location>
</feature>
<gene>
    <name evidence="5" type="ORF">H1S06_11290</name>
</gene>
<feature type="signal peptide" evidence="3">
    <location>
        <begin position="1"/>
        <end position="30"/>
    </location>
</feature>
<organism evidence="5 6">
    <name type="scientific">Marinobacterium marinum</name>
    <dbReference type="NCBI Taxonomy" id="2756129"/>
    <lineage>
        <taxon>Bacteria</taxon>
        <taxon>Pseudomonadati</taxon>
        <taxon>Pseudomonadota</taxon>
        <taxon>Gammaproteobacteria</taxon>
        <taxon>Oceanospirillales</taxon>
        <taxon>Oceanospirillaceae</taxon>
        <taxon>Marinobacterium</taxon>
    </lineage>
</organism>
<feature type="domain" description="Imelysin-like" evidence="4">
    <location>
        <begin position="52"/>
        <end position="407"/>
    </location>
</feature>
<evidence type="ECO:0000259" key="4">
    <source>
        <dbReference type="Pfam" id="PF09375"/>
    </source>
</evidence>
<dbReference type="Pfam" id="PF09375">
    <property type="entry name" value="Peptidase_M75"/>
    <property type="match status" value="1"/>
</dbReference>
<dbReference type="RefSeq" id="WP_181740230.1">
    <property type="nucleotide sequence ID" value="NZ_JACEMT010000051.1"/>
</dbReference>
<reference evidence="5 6" key="1">
    <citation type="submission" date="2020-07" db="EMBL/GenBank/DDBJ databases">
        <title>Bacterium isolated from marien macroalgae.</title>
        <authorList>
            <person name="Zhu K."/>
            <person name="Lu D."/>
            <person name="Du Z."/>
        </authorList>
    </citation>
    <scope>NUCLEOTIDE SEQUENCE [LARGE SCALE GENOMIC DNA]</scope>
    <source>
        <strain evidence="5 6">3-1745</strain>
    </source>
</reference>
<protein>
    <submittedName>
        <fullName evidence="5">Peptidase</fullName>
    </submittedName>
</protein>
<dbReference type="GO" id="GO:0030313">
    <property type="term" value="C:cell envelope"/>
    <property type="evidence" value="ECO:0007669"/>
    <property type="project" value="UniProtKB-SubCell"/>
</dbReference>
<comment type="subcellular location">
    <subcellularLocation>
        <location evidence="1">Cell envelope</location>
    </subcellularLocation>
</comment>
<dbReference type="Gene3D" id="1.20.1420.20">
    <property type="entry name" value="M75 peptidase, HXXE motif"/>
    <property type="match status" value="1"/>
</dbReference>
<evidence type="ECO:0000256" key="1">
    <source>
        <dbReference type="ARBA" id="ARBA00004196"/>
    </source>
</evidence>
<evidence type="ECO:0000256" key="3">
    <source>
        <dbReference type="SAM" id="SignalP"/>
    </source>
</evidence>
<sequence>MSLKRLLLPAAITAAVMTSFSPVAISQAQAASSIVETRAAGINQHYADIAEAVFADSLAAAQELQKAINTFLDAPTDANLKAARAAWVDSRIPYQQSEVYRFGNAIVDDWEGKVNAWPLDEGLIDYVDGTSYGTESDINAWYSANIIANPILNIGGKQVDASTIDKQLLTETLHEIDGVEANVATGYHAIEFLLWGQDLNGTKPGAGDRPATDFDPQNCSNGNCERRRAYLKAATDLLIDDLTEMADNWKQGGAARQQLAAKGDLGGLATITTGMGSLSYGELAGERTKLGLMLHDPEEEHDCFSDNTHWSHFYDALGIRNAYLGEYTRIDGSQVKGPSLSALTQATDPALDQKMREHLDLTQAAAQAMVDAAAHGETFDVLIAAGNTEGNAKVQAFVDALTAQTQVLEEVMATLGIADVELEGSDSLDNPSAVLGG</sequence>
<evidence type="ECO:0000313" key="6">
    <source>
        <dbReference type="Proteomes" id="UP000538931"/>
    </source>
</evidence>
<dbReference type="AlphaFoldDB" id="A0A7W1WZ87"/>
<evidence type="ECO:0000256" key="2">
    <source>
        <dbReference type="ARBA" id="ARBA00022729"/>
    </source>
</evidence>
<dbReference type="CDD" id="cd14657">
    <property type="entry name" value="Imelysin_IrpA-like"/>
    <property type="match status" value="1"/>
</dbReference>
<dbReference type="EMBL" id="JACEMT010000051">
    <property type="protein sequence ID" value="MBA4502945.1"/>
    <property type="molecule type" value="Genomic_DNA"/>
</dbReference>
<keyword evidence="6" id="KW-1185">Reference proteome</keyword>
<name>A0A7W1WZ87_9GAMM</name>
<dbReference type="InterPro" id="IPR018976">
    <property type="entry name" value="Imelysin-like"/>
</dbReference>
<dbReference type="Proteomes" id="UP000538931">
    <property type="component" value="Unassembled WGS sequence"/>
</dbReference>
<evidence type="ECO:0000313" key="5">
    <source>
        <dbReference type="EMBL" id="MBA4502945.1"/>
    </source>
</evidence>
<keyword evidence="2 3" id="KW-0732">Signal</keyword>